<feature type="compositionally biased region" description="Low complexity" evidence="1">
    <location>
        <begin position="317"/>
        <end position="327"/>
    </location>
</feature>
<evidence type="ECO:0000313" key="2">
    <source>
        <dbReference type="EMBL" id="MDX3040360.1"/>
    </source>
</evidence>
<gene>
    <name evidence="2" type="ORF">PV383_24730</name>
</gene>
<feature type="region of interest" description="Disordered" evidence="1">
    <location>
        <begin position="189"/>
        <end position="346"/>
    </location>
</feature>
<feature type="compositionally biased region" description="Basic and acidic residues" evidence="1">
    <location>
        <begin position="225"/>
        <end position="316"/>
    </location>
</feature>
<dbReference type="Proteomes" id="UP001282474">
    <property type="component" value="Unassembled WGS sequence"/>
</dbReference>
<comment type="caution">
    <text evidence="2">The sequence shown here is derived from an EMBL/GenBank/DDBJ whole genome shotgun (WGS) entry which is preliminary data.</text>
</comment>
<name>A0ABU4MSD3_9ACTN</name>
<feature type="compositionally biased region" description="Basic and acidic residues" evidence="1">
    <location>
        <begin position="328"/>
        <end position="346"/>
    </location>
</feature>
<protein>
    <recommendedName>
        <fullName evidence="4">TolA protein</fullName>
    </recommendedName>
</protein>
<reference evidence="2 3" key="1">
    <citation type="journal article" date="2023" name="Microb. Genom.">
        <title>Mesoterricola silvestris gen. nov., sp. nov., Mesoterricola sediminis sp. nov., Geothrix oryzae sp. nov., Geothrix edaphica sp. nov., Geothrix rubra sp. nov., and Geothrix limicola sp. nov., six novel members of Acidobacteriota isolated from soils.</title>
        <authorList>
            <person name="Weisberg A.J."/>
            <person name="Pearce E."/>
            <person name="Kramer C.G."/>
            <person name="Chang J.H."/>
            <person name="Clarke C.R."/>
        </authorList>
    </citation>
    <scope>NUCLEOTIDE SEQUENCE [LARGE SCALE GENOMIC DNA]</scope>
    <source>
        <strain evidence="2 3">NE20-4-1</strain>
    </source>
</reference>
<sequence>MPARPEVRRGPARANLMIMRRDSGRDGDGGTGKAGETGDSGEVVEAALDELYVTPPPAFVSRREGLASEAKAAGRAADARRIRAARRPSLAAWAANLLLRSRPEESRAFLDLGRALREAYGSLDADGIKELSEQRRSVVAAMSRQTAELAVGAGHRLSDPVLREVESTLRAVLADQDAADRWATGRLQSALTPPADFPGLTAVRPDHPRESVGAAPESAPATRKRAQDEVAEQRRRKQERLAEEKRDRLAKEKQQRLAKEKQERLAKEKEKRLARERRERLGRAREAARAADRRVRQAREDLRRAERQQRAAEKQCAEAAEAVSRAEQAARDAASEVERLSGRTRQ</sequence>
<organism evidence="2 3">
    <name type="scientific">Streptomyces caniscabiei</name>
    <dbReference type="NCBI Taxonomy" id="2746961"/>
    <lineage>
        <taxon>Bacteria</taxon>
        <taxon>Bacillati</taxon>
        <taxon>Actinomycetota</taxon>
        <taxon>Actinomycetes</taxon>
        <taxon>Kitasatosporales</taxon>
        <taxon>Streptomycetaceae</taxon>
        <taxon>Streptomyces</taxon>
    </lineage>
</organism>
<evidence type="ECO:0000256" key="1">
    <source>
        <dbReference type="SAM" id="MobiDB-lite"/>
    </source>
</evidence>
<accession>A0ABU4MSD3</accession>
<evidence type="ECO:0000313" key="3">
    <source>
        <dbReference type="Proteomes" id="UP001282474"/>
    </source>
</evidence>
<feature type="region of interest" description="Disordered" evidence="1">
    <location>
        <begin position="1"/>
        <end position="41"/>
    </location>
</feature>
<proteinExistence type="predicted"/>
<evidence type="ECO:0008006" key="4">
    <source>
        <dbReference type="Google" id="ProtNLM"/>
    </source>
</evidence>
<feature type="compositionally biased region" description="Basic and acidic residues" evidence="1">
    <location>
        <begin position="19"/>
        <end position="28"/>
    </location>
</feature>
<keyword evidence="3" id="KW-1185">Reference proteome</keyword>
<dbReference type="EMBL" id="JARAWJ010000019">
    <property type="protein sequence ID" value="MDX3040360.1"/>
    <property type="molecule type" value="Genomic_DNA"/>
</dbReference>